<reference evidence="3 5" key="2">
    <citation type="submission" date="2020-05" db="EMBL/GenBank/DDBJ databases">
        <authorList>
            <person name="Campoy J."/>
            <person name="Schneeberger K."/>
            <person name="Spophaly S."/>
        </authorList>
    </citation>
    <scope>NUCLEOTIDE SEQUENCE [LARGE SCALE GENOMIC DNA]</scope>
    <source>
        <strain evidence="3">PruArmRojPasFocal</strain>
    </source>
</reference>
<dbReference type="Gene3D" id="1.10.520.10">
    <property type="match status" value="1"/>
</dbReference>
<evidence type="ECO:0000313" key="4">
    <source>
        <dbReference type="EMBL" id="CAB4319859.1"/>
    </source>
</evidence>
<dbReference type="InterPro" id="IPR010255">
    <property type="entry name" value="Haem_peroxidase_sf"/>
</dbReference>
<evidence type="ECO:0000259" key="2">
    <source>
        <dbReference type="PROSITE" id="PS50873"/>
    </source>
</evidence>
<dbReference type="GO" id="GO:0006979">
    <property type="term" value="P:response to oxidative stress"/>
    <property type="evidence" value="ECO:0007669"/>
    <property type="project" value="InterPro"/>
</dbReference>
<dbReference type="InterPro" id="IPR002016">
    <property type="entry name" value="Haem_peroxidase"/>
</dbReference>
<keyword evidence="6" id="KW-1185">Reference proteome</keyword>
<organism evidence="3 5">
    <name type="scientific">Prunus armeniaca</name>
    <name type="common">Apricot</name>
    <name type="synonym">Armeniaca vulgaris</name>
    <dbReference type="NCBI Taxonomy" id="36596"/>
    <lineage>
        <taxon>Eukaryota</taxon>
        <taxon>Viridiplantae</taxon>
        <taxon>Streptophyta</taxon>
        <taxon>Embryophyta</taxon>
        <taxon>Tracheophyta</taxon>
        <taxon>Spermatophyta</taxon>
        <taxon>Magnoliopsida</taxon>
        <taxon>eudicotyledons</taxon>
        <taxon>Gunneridae</taxon>
        <taxon>Pentapetalae</taxon>
        <taxon>rosids</taxon>
        <taxon>fabids</taxon>
        <taxon>Rosales</taxon>
        <taxon>Rosaceae</taxon>
        <taxon>Amygdaloideae</taxon>
        <taxon>Amygdaleae</taxon>
        <taxon>Prunus</taxon>
    </lineage>
</organism>
<dbReference type="EMBL" id="CAEKDK010000008">
    <property type="protein sequence ID" value="CAB4289449.1"/>
    <property type="molecule type" value="Genomic_DNA"/>
</dbReference>
<evidence type="ECO:0000313" key="6">
    <source>
        <dbReference type="Proteomes" id="UP000507245"/>
    </source>
</evidence>
<dbReference type="SUPFAM" id="SSF48113">
    <property type="entry name" value="Heme-dependent peroxidases"/>
    <property type="match status" value="1"/>
</dbReference>
<dbReference type="PROSITE" id="PS50873">
    <property type="entry name" value="PEROXIDASE_4"/>
    <property type="match status" value="1"/>
</dbReference>
<dbReference type="InterPro" id="IPR056816">
    <property type="entry name" value="ACR2/9/10_N"/>
</dbReference>
<reference evidence="6" key="1">
    <citation type="journal article" date="2020" name="Genome Biol.">
        <title>Gamete binning: chromosome-level and haplotype-resolved genome assembly enabled by high-throughput single-cell sequencing of gamete genomes.</title>
        <authorList>
            <person name="Campoy J.A."/>
            <person name="Sun H."/>
            <person name="Goel M."/>
            <person name="Jiao W.-B."/>
            <person name="Folz-Donahue K."/>
            <person name="Wang N."/>
            <person name="Rubio M."/>
            <person name="Liu C."/>
            <person name="Kukat C."/>
            <person name="Ruiz D."/>
            <person name="Huettel B."/>
            <person name="Schneeberger K."/>
        </authorList>
    </citation>
    <scope>NUCLEOTIDE SEQUENCE [LARGE SCALE GENOMIC DNA]</scope>
    <source>
        <strain evidence="6">cv. Rojo Pasion</strain>
    </source>
</reference>
<dbReference type="EMBL" id="CAEKKB010000008">
    <property type="protein sequence ID" value="CAB4319859.1"/>
    <property type="molecule type" value="Genomic_DNA"/>
</dbReference>
<feature type="domain" description="Plant heme peroxidase family profile" evidence="2">
    <location>
        <begin position="1"/>
        <end position="65"/>
    </location>
</feature>
<accession>A0A6J5VK28</accession>
<evidence type="ECO:0000313" key="3">
    <source>
        <dbReference type="EMBL" id="CAB4289449.1"/>
    </source>
</evidence>
<dbReference type="GO" id="GO:0020037">
    <property type="term" value="F:heme binding"/>
    <property type="evidence" value="ECO:0007669"/>
    <property type="project" value="InterPro"/>
</dbReference>
<dbReference type="Pfam" id="PF24914">
    <property type="entry name" value="ACR10_N"/>
    <property type="match status" value="1"/>
</dbReference>
<protein>
    <recommendedName>
        <fullName evidence="2">Plant heme peroxidase family profile domain-containing protein</fullName>
    </recommendedName>
</protein>
<dbReference type="Proteomes" id="UP000507245">
    <property type="component" value="Unassembled WGS sequence"/>
</dbReference>
<proteinExistence type="inferred from homology"/>
<comment type="similarity">
    <text evidence="1">Belongs to the peroxidase family.</text>
</comment>
<dbReference type="GO" id="GO:0004601">
    <property type="term" value="F:peroxidase activity"/>
    <property type="evidence" value="ECO:0007669"/>
    <property type="project" value="InterPro"/>
</dbReference>
<dbReference type="OrthoDB" id="1163173at2759"/>
<dbReference type="Pfam" id="PF00141">
    <property type="entry name" value="peroxidase"/>
    <property type="match status" value="1"/>
</dbReference>
<name>A0A6J5VK28_PRUAR</name>
<sequence>MSFGMRNFRYIEEIKEALERECPGAVSCSDILVLSAREGVVRENTERKERKAEKVADVVVISKADKVGEPTVITANCPNKTGLGCDLCRVILLFGRSICRGGFGDTQAPHQLKKIMVKAIASKQERDEKAS</sequence>
<dbReference type="Proteomes" id="UP000507222">
    <property type="component" value="Unassembled WGS sequence"/>
</dbReference>
<dbReference type="AlphaFoldDB" id="A0A6J5VK28"/>
<evidence type="ECO:0000256" key="1">
    <source>
        <dbReference type="RuleBase" id="RU004241"/>
    </source>
</evidence>
<evidence type="ECO:0000313" key="5">
    <source>
        <dbReference type="Proteomes" id="UP000507222"/>
    </source>
</evidence>
<gene>
    <name evidence="3" type="ORF">CURHAP_LOCUS48168</name>
    <name evidence="4" type="ORF">ORAREDHAP_LOCUS47611</name>
</gene>